<name>A0ABT7KZG5_9BACI</name>
<evidence type="ECO:0000313" key="2">
    <source>
        <dbReference type="Proteomes" id="UP001229716"/>
    </source>
</evidence>
<keyword evidence="2" id="KW-1185">Reference proteome</keyword>
<proteinExistence type="predicted"/>
<sequence length="177" mass="20488">MSANEESFFVDKLEYIGDVINQITSNYDIQEITGQNETRNLTESVDEVIQKPRRWKPRPYVNETTGIKFQWAAKRLRDVDTAIEVNANPPWVSKIPVAKGYNKRIVLRQINRMMAKKKSGFRATNINIRKDHVLASDNHGNTVKFFMDTRHGRLFLEGPIDILSESPVSNSNHKFKR</sequence>
<dbReference type="EMBL" id="JASWHZ010000001">
    <property type="protein sequence ID" value="MDL2419118.1"/>
    <property type="molecule type" value="Genomic_DNA"/>
</dbReference>
<protein>
    <submittedName>
        <fullName evidence="1">Uncharacterized protein</fullName>
    </submittedName>
</protein>
<gene>
    <name evidence="1" type="ORF">P6F46_24895</name>
</gene>
<dbReference type="Proteomes" id="UP001229716">
    <property type="component" value="Unassembled WGS sequence"/>
</dbReference>
<evidence type="ECO:0000313" key="1">
    <source>
        <dbReference type="EMBL" id="MDL2419118.1"/>
    </source>
</evidence>
<organism evidence="1 2">
    <name type="scientific">Bacillus shihchuchen</name>
    <dbReference type="NCBI Taxonomy" id="3036942"/>
    <lineage>
        <taxon>Bacteria</taxon>
        <taxon>Bacillati</taxon>
        <taxon>Bacillota</taxon>
        <taxon>Bacilli</taxon>
        <taxon>Bacillales</taxon>
        <taxon>Bacillaceae</taxon>
        <taxon>Bacillus</taxon>
        <taxon>Bacillus cereus group</taxon>
    </lineage>
</organism>
<accession>A0ABT7KZG5</accession>
<comment type="caution">
    <text evidence="1">The sequence shown here is derived from an EMBL/GenBank/DDBJ whole genome shotgun (WGS) entry which is preliminary data.</text>
</comment>
<reference evidence="1 2" key="1">
    <citation type="journal article" date="2023" name="Int. J. Mol. Sci.">
        <title>Pathogenicity and Genomic Characterization of a Novel Genospecies, Bacillus shihchuchen, of the Bacillus cereus Group Isolated from Chinese Softshell Turtle (Pelodiscus sinensis).</title>
        <authorList>
            <person name="Cheng L.W."/>
            <person name="Byadgi O.V."/>
            <person name="Tsai C.E."/>
            <person name="Wang P.C."/>
            <person name="Chen S.C."/>
        </authorList>
    </citation>
    <scope>NUCLEOTIDE SEQUENCE [LARGE SCALE GENOMIC DNA]</scope>
    <source>
        <strain evidence="1 2">QF108-045</strain>
    </source>
</reference>